<proteinExistence type="predicted"/>
<evidence type="ECO:0000313" key="2">
    <source>
        <dbReference type="EMBL" id="KAJ1084577.1"/>
    </source>
</evidence>
<dbReference type="AlphaFoldDB" id="A0AAV7L0P3"/>
<protein>
    <submittedName>
        <fullName evidence="2">Uncharacterized protein</fullName>
    </submittedName>
</protein>
<evidence type="ECO:0000256" key="1">
    <source>
        <dbReference type="SAM" id="MobiDB-lite"/>
    </source>
</evidence>
<organism evidence="2 3">
    <name type="scientific">Pleurodeles waltl</name>
    <name type="common">Iberian ribbed newt</name>
    <dbReference type="NCBI Taxonomy" id="8319"/>
    <lineage>
        <taxon>Eukaryota</taxon>
        <taxon>Metazoa</taxon>
        <taxon>Chordata</taxon>
        <taxon>Craniata</taxon>
        <taxon>Vertebrata</taxon>
        <taxon>Euteleostomi</taxon>
        <taxon>Amphibia</taxon>
        <taxon>Batrachia</taxon>
        <taxon>Caudata</taxon>
        <taxon>Salamandroidea</taxon>
        <taxon>Salamandridae</taxon>
        <taxon>Pleurodelinae</taxon>
        <taxon>Pleurodeles</taxon>
    </lineage>
</organism>
<name>A0AAV7L0P3_PLEWA</name>
<sequence length="266" mass="28589">MGDKRLPGSKHPQKFAGDRAAGEKTTGFAPERPPPTEPAARNTTTSAATTSAAGKEERSGAPHLQPSTAASEISTPLRREKRRRKHSPHLLLGRRNDREPHIGSLRPPRQRFKLTAAGKKETEALTCRATGTRPFLADQRPTATGDNPVGVTRPCKLADQQGAMENSGAMADLDIEEIIKAAREAATTRSKDWILKQIKGVGTEGGSAQEERNGAGGTALEGEEPQAEAKKRQRNTSRSTKKGEGSGRPHRSSDPGAQQESKGEQW</sequence>
<dbReference type="Proteomes" id="UP001066276">
    <property type="component" value="Chromosome 12"/>
</dbReference>
<gene>
    <name evidence="2" type="ORF">NDU88_004723</name>
</gene>
<evidence type="ECO:0000313" key="3">
    <source>
        <dbReference type="Proteomes" id="UP001066276"/>
    </source>
</evidence>
<accession>A0AAV7L0P3</accession>
<reference evidence="2" key="1">
    <citation type="journal article" date="2022" name="bioRxiv">
        <title>Sequencing and chromosome-scale assembly of the giantPleurodeles waltlgenome.</title>
        <authorList>
            <person name="Brown T."/>
            <person name="Elewa A."/>
            <person name="Iarovenko S."/>
            <person name="Subramanian E."/>
            <person name="Araus A.J."/>
            <person name="Petzold A."/>
            <person name="Susuki M."/>
            <person name="Suzuki K.-i.T."/>
            <person name="Hayashi T."/>
            <person name="Toyoda A."/>
            <person name="Oliveira C."/>
            <person name="Osipova E."/>
            <person name="Leigh N.D."/>
            <person name="Simon A."/>
            <person name="Yun M.H."/>
        </authorList>
    </citation>
    <scope>NUCLEOTIDE SEQUENCE</scope>
    <source>
        <strain evidence="2">20211129_DDA</strain>
        <tissue evidence="2">Liver</tissue>
    </source>
</reference>
<dbReference type="EMBL" id="JANPWB010000016">
    <property type="protein sequence ID" value="KAJ1084577.1"/>
    <property type="molecule type" value="Genomic_DNA"/>
</dbReference>
<comment type="caution">
    <text evidence="2">The sequence shown here is derived from an EMBL/GenBank/DDBJ whole genome shotgun (WGS) entry which is preliminary data.</text>
</comment>
<keyword evidence="3" id="KW-1185">Reference proteome</keyword>
<feature type="compositionally biased region" description="Low complexity" evidence="1">
    <location>
        <begin position="38"/>
        <end position="53"/>
    </location>
</feature>
<feature type="compositionally biased region" description="Basic residues" evidence="1">
    <location>
        <begin position="79"/>
        <end position="88"/>
    </location>
</feature>
<feature type="region of interest" description="Disordered" evidence="1">
    <location>
        <begin position="200"/>
        <end position="266"/>
    </location>
</feature>
<feature type="region of interest" description="Disordered" evidence="1">
    <location>
        <begin position="1"/>
        <end position="154"/>
    </location>
</feature>
<feature type="compositionally biased region" description="Polar residues" evidence="1">
    <location>
        <begin position="65"/>
        <end position="74"/>
    </location>
</feature>
<feature type="compositionally biased region" description="Basic and acidic residues" evidence="1">
    <location>
        <begin position="241"/>
        <end position="253"/>
    </location>
</feature>